<protein>
    <submittedName>
        <fullName evidence="2">Uncharacterized protein</fullName>
    </submittedName>
</protein>
<organism evidence="2">
    <name type="scientific">metagenome</name>
    <dbReference type="NCBI Taxonomy" id="256318"/>
    <lineage>
        <taxon>unclassified sequences</taxon>
        <taxon>metagenomes</taxon>
    </lineage>
</organism>
<evidence type="ECO:0000256" key="1">
    <source>
        <dbReference type="SAM" id="MobiDB-lite"/>
    </source>
</evidence>
<feature type="compositionally biased region" description="Gly residues" evidence="1">
    <location>
        <begin position="148"/>
        <end position="157"/>
    </location>
</feature>
<gene>
    <name evidence="2" type="ORF">NOCA2770002</name>
</gene>
<proteinExistence type="predicted"/>
<accession>A0A2P2CEG9</accession>
<dbReference type="EMBL" id="CZKA01000075">
    <property type="protein sequence ID" value="CUR60415.1"/>
    <property type="molecule type" value="Genomic_DNA"/>
</dbReference>
<feature type="region of interest" description="Disordered" evidence="1">
    <location>
        <begin position="98"/>
        <end position="157"/>
    </location>
</feature>
<name>A0A2P2CEG9_9ZZZZ</name>
<evidence type="ECO:0000313" key="2">
    <source>
        <dbReference type="EMBL" id="CUR60415.1"/>
    </source>
</evidence>
<dbReference type="AlphaFoldDB" id="A0A2P2CEG9"/>
<reference evidence="2" key="1">
    <citation type="submission" date="2015-08" db="EMBL/GenBank/DDBJ databases">
        <authorList>
            <person name="Babu N.S."/>
            <person name="Beckwith C.J."/>
            <person name="Beseler K.G."/>
            <person name="Brison A."/>
            <person name="Carone J.V."/>
            <person name="Caskin T.P."/>
            <person name="Diamond M."/>
            <person name="Durham M.E."/>
            <person name="Foxe J.M."/>
            <person name="Go M."/>
            <person name="Henderson B.A."/>
            <person name="Jones I.B."/>
            <person name="McGettigan J.A."/>
            <person name="Micheletti S.J."/>
            <person name="Nasrallah M.E."/>
            <person name="Ortiz D."/>
            <person name="Piller C.R."/>
            <person name="Privatt S.R."/>
            <person name="Schneider S.L."/>
            <person name="Sharp S."/>
            <person name="Smith T.C."/>
            <person name="Stanton J.D."/>
            <person name="Ullery H.E."/>
            <person name="Wilson R.J."/>
            <person name="Serrano M.G."/>
            <person name="Buck G."/>
            <person name="Lee V."/>
            <person name="Wang Y."/>
            <person name="Carvalho R."/>
            <person name="Voegtly L."/>
            <person name="Shi R."/>
            <person name="Duckworth R."/>
            <person name="Johnson A."/>
            <person name="Loviza R."/>
            <person name="Walstead R."/>
            <person name="Shah Z."/>
            <person name="Kiflezghi M."/>
            <person name="Wade K."/>
            <person name="Ball S.L."/>
            <person name="Bradley K.W."/>
            <person name="Asai D.J."/>
            <person name="Bowman C.A."/>
            <person name="Russell D.A."/>
            <person name="Pope W.H."/>
            <person name="Jacobs-Sera D."/>
            <person name="Hendrix R.W."/>
            <person name="Hatfull G.F."/>
        </authorList>
    </citation>
    <scope>NUCLEOTIDE SEQUENCE</scope>
</reference>
<sequence>MGVLLSSRACRGSAGVHSQYRGCLTGELRGPGSSRRTYAVAMGRLSCLTRRSSPFWGVCAGLLGVTMRRTIVCCLPRQNVQVVAWDLDGAAALNPLHAVGPAKEPPTDPSPVGGSLSFTPRGEAPAPNVAKHEGAVRSRRPGGCDVDNGGGANGRAS</sequence>